<evidence type="ECO:0000313" key="3">
    <source>
        <dbReference type="Proteomes" id="UP000813385"/>
    </source>
</evidence>
<sequence length="260" mass="30557">MSTFHVFSNLPRELRLLIWKYSMQPRIVDIMSWQDTSICGDYLGSRCCPSRIRCNAFDRTNHVYSRTPTPTILYICRESRQVGERHYRKNFLCHGSRHPKPSCLPSDFIWVNFDIDTFDLRLHEITDLHPPGQEHHLIQRIQVTCHRRHMDWFLFVRPRLGHFGGLKSVDFIWDDDLNIGAWYTLLASPEEADKWGCDPAIVRVISKHTGEVLDYERDKELVAFDVETHNCPDSCVHVGPHNWDWATNDGSWYTKLFGDL</sequence>
<organism evidence="2 3">
    <name type="scientific">Plectosphaerella cucumerina</name>
    <dbReference type="NCBI Taxonomy" id="40658"/>
    <lineage>
        <taxon>Eukaryota</taxon>
        <taxon>Fungi</taxon>
        <taxon>Dikarya</taxon>
        <taxon>Ascomycota</taxon>
        <taxon>Pezizomycotina</taxon>
        <taxon>Sordariomycetes</taxon>
        <taxon>Hypocreomycetidae</taxon>
        <taxon>Glomerellales</taxon>
        <taxon>Plectosphaerellaceae</taxon>
        <taxon>Plectosphaerella</taxon>
    </lineage>
</organism>
<gene>
    <name evidence="2" type="ORF">B0T11DRAFT_290532</name>
</gene>
<evidence type="ECO:0000259" key="1">
    <source>
        <dbReference type="Pfam" id="PF20150"/>
    </source>
</evidence>
<dbReference type="AlphaFoldDB" id="A0A8K0WZK2"/>
<reference evidence="2" key="1">
    <citation type="journal article" date="2021" name="Nat. Commun.">
        <title>Genetic determinants of endophytism in the Arabidopsis root mycobiome.</title>
        <authorList>
            <person name="Mesny F."/>
            <person name="Miyauchi S."/>
            <person name="Thiergart T."/>
            <person name="Pickel B."/>
            <person name="Atanasova L."/>
            <person name="Karlsson M."/>
            <person name="Huettel B."/>
            <person name="Barry K.W."/>
            <person name="Haridas S."/>
            <person name="Chen C."/>
            <person name="Bauer D."/>
            <person name="Andreopoulos W."/>
            <person name="Pangilinan J."/>
            <person name="LaButti K."/>
            <person name="Riley R."/>
            <person name="Lipzen A."/>
            <person name="Clum A."/>
            <person name="Drula E."/>
            <person name="Henrissat B."/>
            <person name="Kohler A."/>
            <person name="Grigoriev I.V."/>
            <person name="Martin F.M."/>
            <person name="Hacquard S."/>
        </authorList>
    </citation>
    <scope>NUCLEOTIDE SEQUENCE</scope>
    <source>
        <strain evidence="2">MPI-CAGE-AT-0016</strain>
    </source>
</reference>
<dbReference type="Proteomes" id="UP000813385">
    <property type="component" value="Unassembled WGS sequence"/>
</dbReference>
<dbReference type="PANTHER" id="PTHR35910:SF1">
    <property type="entry name" value="2EXR DOMAIN-CONTAINING PROTEIN"/>
    <property type="match status" value="1"/>
</dbReference>
<feature type="domain" description="2EXR" evidence="1">
    <location>
        <begin position="4"/>
        <end position="118"/>
    </location>
</feature>
<dbReference type="OrthoDB" id="3469466at2759"/>
<name>A0A8K0WZK2_9PEZI</name>
<evidence type="ECO:0000313" key="2">
    <source>
        <dbReference type="EMBL" id="KAH7350090.1"/>
    </source>
</evidence>
<protein>
    <recommendedName>
        <fullName evidence="1">2EXR domain-containing protein</fullName>
    </recommendedName>
</protein>
<dbReference type="EMBL" id="JAGPXD010000006">
    <property type="protein sequence ID" value="KAH7350090.1"/>
    <property type="molecule type" value="Genomic_DNA"/>
</dbReference>
<proteinExistence type="predicted"/>
<dbReference type="PANTHER" id="PTHR35910">
    <property type="entry name" value="2EXR DOMAIN-CONTAINING PROTEIN"/>
    <property type="match status" value="1"/>
</dbReference>
<dbReference type="InterPro" id="IPR045518">
    <property type="entry name" value="2EXR"/>
</dbReference>
<keyword evidence="3" id="KW-1185">Reference proteome</keyword>
<accession>A0A8K0WZK2</accession>
<comment type="caution">
    <text evidence="2">The sequence shown here is derived from an EMBL/GenBank/DDBJ whole genome shotgun (WGS) entry which is preliminary data.</text>
</comment>
<dbReference type="Pfam" id="PF20150">
    <property type="entry name" value="2EXR"/>
    <property type="match status" value="1"/>
</dbReference>